<feature type="compositionally biased region" description="Gly residues" evidence="1">
    <location>
        <begin position="242"/>
        <end position="253"/>
    </location>
</feature>
<feature type="region of interest" description="Disordered" evidence="1">
    <location>
        <begin position="186"/>
        <end position="322"/>
    </location>
</feature>
<organism evidence="2 3">
    <name type="scientific">Marasmius oreades</name>
    <name type="common">fairy-ring Marasmius</name>
    <dbReference type="NCBI Taxonomy" id="181124"/>
    <lineage>
        <taxon>Eukaryota</taxon>
        <taxon>Fungi</taxon>
        <taxon>Dikarya</taxon>
        <taxon>Basidiomycota</taxon>
        <taxon>Agaricomycotina</taxon>
        <taxon>Agaricomycetes</taxon>
        <taxon>Agaricomycetidae</taxon>
        <taxon>Agaricales</taxon>
        <taxon>Marasmiineae</taxon>
        <taxon>Marasmiaceae</taxon>
        <taxon>Marasmius</taxon>
    </lineage>
</organism>
<dbReference type="OrthoDB" id="2865258at2759"/>
<dbReference type="InterPro" id="IPR023214">
    <property type="entry name" value="HAD_sf"/>
</dbReference>
<dbReference type="PRINTS" id="PR00334">
    <property type="entry name" value="KININOGEN"/>
</dbReference>
<dbReference type="AlphaFoldDB" id="A0A9P8AB74"/>
<dbReference type="GO" id="GO:0003993">
    <property type="term" value="F:acid phosphatase activity"/>
    <property type="evidence" value="ECO:0007669"/>
    <property type="project" value="TreeGrafter"/>
</dbReference>
<dbReference type="PANTHER" id="PTHR17901">
    <property type="entry name" value="MAGNESIUM-DEPENDENT PHOSPHATASE 1 MDP1"/>
    <property type="match status" value="1"/>
</dbReference>
<dbReference type="InterPro" id="IPR036412">
    <property type="entry name" value="HAD-like_sf"/>
</dbReference>
<accession>A0A9P8AB74</accession>
<evidence type="ECO:0000256" key="1">
    <source>
        <dbReference type="SAM" id="MobiDB-lite"/>
    </source>
</evidence>
<dbReference type="PANTHER" id="PTHR17901:SF14">
    <property type="entry name" value="MAGNESIUM-DEPENDENT PHOSPHATASE 1"/>
    <property type="match status" value="1"/>
</dbReference>
<dbReference type="GeneID" id="66072793"/>
<dbReference type="SUPFAM" id="SSF56784">
    <property type="entry name" value="HAD-like"/>
    <property type="match status" value="1"/>
</dbReference>
<keyword evidence="3" id="KW-1185">Reference proteome</keyword>
<dbReference type="Gene3D" id="3.40.50.1000">
    <property type="entry name" value="HAD superfamily/HAD-like"/>
    <property type="match status" value="1"/>
</dbReference>
<dbReference type="InterPro" id="IPR010036">
    <property type="entry name" value="MDP_1_eu_arc"/>
</dbReference>
<proteinExistence type="predicted"/>
<dbReference type="KEGG" id="more:E1B28_003717"/>
<dbReference type="RefSeq" id="XP_043012739.1">
    <property type="nucleotide sequence ID" value="XM_043148147.1"/>
</dbReference>
<feature type="compositionally biased region" description="Basic and acidic residues" evidence="1">
    <location>
        <begin position="259"/>
        <end position="273"/>
    </location>
</feature>
<protein>
    <submittedName>
        <fullName evidence="2">Uncharacterized protein</fullName>
    </submittedName>
</protein>
<sequence>MTIKAILFEVNDTVWSGKLDPHKWGKGDSARDKQEDNLKRDSSDKHVIRDVSNRSHEIRLFDDIPKIIHDIKERDIPLGFVSKDSSRKLCDRALYYFEYPDENHQHKPIIKAVKYDETGSGDYTNIFKKIKGWASAQGDEILFFDSHEESQSVHRELDVCVEIVNRHTGVTWEIYNRALQKYGNGNGNGNGDNGNGNGNGHGHEYTHGNRGGTRHGYADGNRNEQEHGDGNGNGHGHEYFHGNGGGAGHGYAGGNSRNEQGHDEGNGHGHEYFHGNGGGPGHGYADGNRNSDDGNGNGDGDGDGNGHGHEYFHGTGNGQRYH</sequence>
<comment type="caution">
    <text evidence="2">The sequence shown here is derived from an EMBL/GenBank/DDBJ whole genome shotgun (WGS) entry which is preliminary data.</text>
</comment>
<feature type="region of interest" description="Disordered" evidence="1">
    <location>
        <begin position="25"/>
        <end position="44"/>
    </location>
</feature>
<gene>
    <name evidence="2" type="ORF">E1B28_003717</name>
</gene>
<dbReference type="InterPro" id="IPR002395">
    <property type="entry name" value="Kininogen"/>
</dbReference>
<name>A0A9P8AB74_9AGAR</name>
<feature type="compositionally biased region" description="Basic and acidic residues" evidence="1">
    <location>
        <begin position="221"/>
        <end position="240"/>
    </location>
</feature>
<dbReference type="Proteomes" id="UP001049176">
    <property type="component" value="Chromosome 2"/>
</dbReference>
<evidence type="ECO:0000313" key="2">
    <source>
        <dbReference type="EMBL" id="KAG7096269.1"/>
    </source>
</evidence>
<feature type="compositionally biased region" description="Gly residues" evidence="1">
    <location>
        <begin position="186"/>
        <end position="200"/>
    </location>
</feature>
<dbReference type="EMBL" id="CM032182">
    <property type="protein sequence ID" value="KAG7096269.1"/>
    <property type="molecule type" value="Genomic_DNA"/>
</dbReference>
<dbReference type="Pfam" id="PF12689">
    <property type="entry name" value="Acid_PPase"/>
    <property type="match status" value="1"/>
</dbReference>
<feature type="compositionally biased region" description="Gly residues" evidence="1">
    <location>
        <begin position="275"/>
        <end position="284"/>
    </location>
</feature>
<reference evidence="2" key="1">
    <citation type="journal article" date="2021" name="Genome Biol. Evol.">
        <title>The assembled and annotated genome of the fairy-ring fungus Marasmius oreades.</title>
        <authorList>
            <person name="Hiltunen M."/>
            <person name="Ament-Velasquez S.L."/>
            <person name="Johannesson H."/>
        </authorList>
    </citation>
    <scope>NUCLEOTIDE SEQUENCE</scope>
    <source>
        <strain evidence="2">03SP1</strain>
    </source>
</reference>
<evidence type="ECO:0000313" key="3">
    <source>
        <dbReference type="Proteomes" id="UP001049176"/>
    </source>
</evidence>